<accession>A0A1X7HE30</accession>
<evidence type="ECO:0000259" key="1">
    <source>
        <dbReference type="PROSITE" id="PS51186"/>
    </source>
</evidence>
<dbReference type="InterPro" id="IPR000182">
    <property type="entry name" value="GNAT_dom"/>
</dbReference>
<dbReference type="PANTHER" id="PTHR43617">
    <property type="entry name" value="L-AMINO ACID N-ACETYLTRANSFERASE"/>
    <property type="match status" value="1"/>
</dbReference>
<name>A0A1X7HE30_9BACL</name>
<dbReference type="GO" id="GO:0016747">
    <property type="term" value="F:acyltransferase activity, transferring groups other than amino-acyl groups"/>
    <property type="evidence" value="ECO:0007669"/>
    <property type="project" value="InterPro"/>
</dbReference>
<organism evidence="2 3">
    <name type="scientific">Paenibacillus uliginis N3/975</name>
    <dbReference type="NCBI Taxonomy" id="1313296"/>
    <lineage>
        <taxon>Bacteria</taxon>
        <taxon>Bacillati</taxon>
        <taxon>Bacillota</taxon>
        <taxon>Bacilli</taxon>
        <taxon>Bacillales</taxon>
        <taxon>Paenibacillaceae</taxon>
        <taxon>Paenibacillus</taxon>
    </lineage>
</organism>
<proteinExistence type="predicted"/>
<protein>
    <submittedName>
        <fullName evidence="2">Diamine N-acetyltransferase</fullName>
    </submittedName>
</protein>
<dbReference type="STRING" id="1313296.SAMN05661091_2522"/>
<dbReference type="SUPFAM" id="SSF55729">
    <property type="entry name" value="Acyl-CoA N-acyltransferases (Nat)"/>
    <property type="match status" value="1"/>
</dbReference>
<sequence length="153" mass="17984">MNLIRIEPIDKNNWEEAHSISLLKSQEKLVPSVIESLAWAYIKPWDEAFDPYILCKDDKTFGFFYLSYTPNSTNNYWIGGFQIDKEYQGLGLGTQSLKRILEFIQEMHRQCEVISLTIEKSNNHARKLYEKLGFVNQDKENQDGEIIYKLKLN</sequence>
<dbReference type="Gene3D" id="3.40.630.30">
    <property type="match status" value="1"/>
</dbReference>
<dbReference type="Pfam" id="PF00583">
    <property type="entry name" value="Acetyltransf_1"/>
    <property type="match status" value="1"/>
</dbReference>
<evidence type="ECO:0000313" key="3">
    <source>
        <dbReference type="Proteomes" id="UP000192940"/>
    </source>
</evidence>
<feature type="domain" description="N-acetyltransferase" evidence="1">
    <location>
        <begin position="4"/>
        <end position="153"/>
    </location>
</feature>
<gene>
    <name evidence="2" type="ORF">SAMN05661091_2522</name>
</gene>
<keyword evidence="2" id="KW-0808">Transferase</keyword>
<dbReference type="EMBL" id="LT840184">
    <property type="protein sequence ID" value="SMF84080.1"/>
    <property type="molecule type" value="Genomic_DNA"/>
</dbReference>
<dbReference type="CDD" id="cd04301">
    <property type="entry name" value="NAT_SF"/>
    <property type="match status" value="1"/>
</dbReference>
<dbReference type="InterPro" id="IPR016181">
    <property type="entry name" value="Acyl_CoA_acyltransferase"/>
</dbReference>
<dbReference type="InterPro" id="IPR050276">
    <property type="entry name" value="MshD_Acetyltransferase"/>
</dbReference>
<dbReference type="Proteomes" id="UP000192940">
    <property type="component" value="Chromosome I"/>
</dbReference>
<dbReference type="RefSeq" id="WP_208919470.1">
    <property type="nucleotide sequence ID" value="NZ_LT840184.1"/>
</dbReference>
<dbReference type="PROSITE" id="PS51186">
    <property type="entry name" value="GNAT"/>
    <property type="match status" value="1"/>
</dbReference>
<keyword evidence="3" id="KW-1185">Reference proteome</keyword>
<evidence type="ECO:0000313" key="2">
    <source>
        <dbReference type="EMBL" id="SMF84080.1"/>
    </source>
</evidence>
<dbReference type="PANTHER" id="PTHR43617:SF22">
    <property type="entry name" value="L-AMINO ACID N-ACETYLTRANSFERASE AAAT"/>
    <property type="match status" value="1"/>
</dbReference>
<dbReference type="AlphaFoldDB" id="A0A1X7HE30"/>
<reference evidence="2 3" key="1">
    <citation type="submission" date="2017-04" db="EMBL/GenBank/DDBJ databases">
        <authorList>
            <person name="Afonso C.L."/>
            <person name="Miller P.J."/>
            <person name="Scott M.A."/>
            <person name="Spackman E."/>
            <person name="Goraichik I."/>
            <person name="Dimitrov K.M."/>
            <person name="Suarez D.L."/>
            <person name="Swayne D.E."/>
        </authorList>
    </citation>
    <scope>NUCLEOTIDE SEQUENCE [LARGE SCALE GENOMIC DNA]</scope>
    <source>
        <strain evidence="2 3">N3/975</strain>
    </source>
</reference>